<feature type="region of interest" description="Disordered" evidence="1">
    <location>
        <begin position="72"/>
        <end position="109"/>
    </location>
</feature>
<gene>
    <name evidence="2" type="ORF">Aru02nite_72620</name>
</gene>
<dbReference type="EMBL" id="BOMB01000060">
    <property type="protein sequence ID" value="GID16373.1"/>
    <property type="molecule type" value="Genomic_DNA"/>
</dbReference>
<sequence length="109" mass="11627">MTVRPGAAAGGRNPASARTSADPTPSAPPHHPPAPRHNETSWRIRYAATIQCCTAVGFRCVTAVWPADTAETRVSRLSRAGSTDRPRSDLAGVTDLLRPHTGSFRALQQ</sequence>
<accession>A0A8J3J9H0</accession>
<evidence type="ECO:0000313" key="2">
    <source>
        <dbReference type="EMBL" id="GID16373.1"/>
    </source>
</evidence>
<feature type="region of interest" description="Disordered" evidence="1">
    <location>
        <begin position="1"/>
        <end position="40"/>
    </location>
</feature>
<name>A0A8J3J9H0_9ACTN</name>
<feature type="compositionally biased region" description="Low complexity" evidence="1">
    <location>
        <begin position="1"/>
        <end position="24"/>
    </location>
</feature>
<dbReference type="Proteomes" id="UP000612808">
    <property type="component" value="Unassembled WGS sequence"/>
</dbReference>
<evidence type="ECO:0000313" key="3">
    <source>
        <dbReference type="Proteomes" id="UP000612808"/>
    </source>
</evidence>
<evidence type="ECO:0000256" key="1">
    <source>
        <dbReference type="SAM" id="MobiDB-lite"/>
    </source>
</evidence>
<proteinExistence type="predicted"/>
<reference evidence="2" key="1">
    <citation type="submission" date="2021-01" db="EMBL/GenBank/DDBJ databases">
        <title>Whole genome shotgun sequence of Actinocatenispora rupis NBRC 107355.</title>
        <authorList>
            <person name="Komaki H."/>
            <person name="Tamura T."/>
        </authorList>
    </citation>
    <scope>NUCLEOTIDE SEQUENCE</scope>
    <source>
        <strain evidence="2">NBRC 107355</strain>
    </source>
</reference>
<comment type="caution">
    <text evidence="2">The sequence shown here is derived from an EMBL/GenBank/DDBJ whole genome shotgun (WGS) entry which is preliminary data.</text>
</comment>
<dbReference type="AlphaFoldDB" id="A0A8J3J9H0"/>
<protein>
    <submittedName>
        <fullName evidence="2">Uncharacterized protein</fullName>
    </submittedName>
</protein>
<organism evidence="2 3">
    <name type="scientific">Actinocatenispora rupis</name>
    <dbReference type="NCBI Taxonomy" id="519421"/>
    <lineage>
        <taxon>Bacteria</taxon>
        <taxon>Bacillati</taxon>
        <taxon>Actinomycetota</taxon>
        <taxon>Actinomycetes</taxon>
        <taxon>Micromonosporales</taxon>
        <taxon>Micromonosporaceae</taxon>
        <taxon>Actinocatenispora</taxon>
    </lineage>
</organism>
<keyword evidence="3" id="KW-1185">Reference proteome</keyword>